<accession>A0A2V3J670</accession>
<proteinExistence type="predicted"/>
<reference evidence="1 2" key="1">
    <citation type="journal article" date="2018" name="Mol. Biol. Evol.">
        <title>Analysis of the draft genome of the red seaweed Gracilariopsis chorda provides insights into genome size evolution in Rhodophyta.</title>
        <authorList>
            <person name="Lee J."/>
            <person name="Yang E.C."/>
            <person name="Graf L."/>
            <person name="Yang J.H."/>
            <person name="Qiu H."/>
            <person name="Zel Zion U."/>
            <person name="Chan C.X."/>
            <person name="Stephens T.G."/>
            <person name="Weber A.P.M."/>
            <person name="Boo G.H."/>
            <person name="Boo S.M."/>
            <person name="Kim K.M."/>
            <person name="Shin Y."/>
            <person name="Jung M."/>
            <person name="Lee S.J."/>
            <person name="Yim H.S."/>
            <person name="Lee J.H."/>
            <person name="Bhattacharya D."/>
            <person name="Yoon H.S."/>
        </authorList>
    </citation>
    <scope>NUCLEOTIDE SEQUENCE [LARGE SCALE GENOMIC DNA]</scope>
    <source>
        <strain evidence="1 2">SKKU-2015</strain>
        <tissue evidence="1">Whole body</tissue>
    </source>
</reference>
<organism evidence="1 2">
    <name type="scientific">Gracilariopsis chorda</name>
    <dbReference type="NCBI Taxonomy" id="448386"/>
    <lineage>
        <taxon>Eukaryota</taxon>
        <taxon>Rhodophyta</taxon>
        <taxon>Florideophyceae</taxon>
        <taxon>Rhodymeniophycidae</taxon>
        <taxon>Gracilariales</taxon>
        <taxon>Gracilariaceae</taxon>
        <taxon>Gracilariopsis</taxon>
    </lineage>
</organism>
<evidence type="ECO:0000313" key="2">
    <source>
        <dbReference type="Proteomes" id="UP000247409"/>
    </source>
</evidence>
<dbReference type="Proteomes" id="UP000247409">
    <property type="component" value="Unassembled WGS sequence"/>
</dbReference>
<evidence type="ECO:0000313" key="1">
    <source>
        <dbReference type="EMBL" id="PXF49487.1"/>
    </source>
</evidence>
<name>A0A2V3J670_9FLOR</name>
<gene>
    <name evidence="1" type="ORF">BWQ96_00803</name>
</gene>
<dbReference type="AlphaFoldDB" id="A0A2V3J670"/>
<keyword evidence="2" id="KW-1185">Reference proteome</keyword>
<sequence>MNAEHLQHVILQGRRAETFEQRAQLKLRAMQVALEGTAPNVAYAETSHMFVKTFADVVLERLADCAKISIVFLRRPARDTIWSQLRLGWFSAGHSGKNVWYYDINDVHVNERQVSYSTNSSDAVDSLIGYNADVLQRGIELERLIQRKHRQGDWKNVQVIDMWLKDVSDAENVEAFLPKLGLKADLKRLAQLKSMDTNARELKKDRFSSAVTIEQVDARIAYMLNKLPLPRQAL</sequence>
<dbReference type="OrthoDB" id="2840at2759"/>
<dbReference type="EMBL" id="NBIV01000005">
    <property type="protein sequence ID" value="PXF49487.1"/>
    <property type="molecule type" value="Genomic_DNA"/>
</dbReference>
<protein>
    <submittedName>
        <fullName evidence="1">Uncharacterized protein</fullName>
    </submittedName>
</protein>
<comment type="caution">
    <text evidence="1">The sequence shown here is derived from an EMBL/GenBank/DDBJ whole genome shotgun (WGS) entry which is preliminary data.</text>
</comment>